<proteinExistence type="predicted"/>
<reference evidence="1" key="1">
    <citation type="submission" date="2018-02" db="EMBL/GenBank/DDBJ databases">
        <title>Rhizophora mucronata_Transcriptome.</title>
        <authorList>
            <person name="Meera S.P."/>
            <person name="Sreeshan A."/>
            <person name="Augustine A."/>
        </authorList>
    </citation>
    <scope>NUCLEOTIDE SEQUENCE</scope>
    <source>
        <tissue evidence="1">Leaf</tissue>
    </source>
</reference>
<accession>A0A2P2PTY8</accession>
<dbReference type="AlphaFoldDB" id="A0A2P2PTY8"/>
<sequence>MSDVFIYHIGWLIRDLLKNCTSINQATLVCYLMFSELPA</sequence>
<evidence type="ECO:0000313" key="1">
    <source>
        <dbReference type="EMBL" id="MBX58214.1"/>
    </source>
</evidence>
<dbReference type="EMBL" id="GGEC01077730">
    <property type="protein sequence ID" value="MBX58214.1"/>
    <property type="molecule type" value="Transcribed_RNA"/>
</dbReference>
<protein>
    <submittedName>
        <fullName evidence="1">Uncharacterized protein</fullName>
    </submittedName>
</protein>
<name>A0A2P2PTY8_RHIMU</name>
<organism evidence="1">
    <name type="scientific">Rhizophora mucronata</name>
    <name type="common">Asiatic mangrove</name>
    <dbReference type="NCBI Taxonomy" id="61149"/>
    <lineage>
        <taxon>Eukaryota</taxon>
        <taxon>Viridiplantae</taxon>
        <taxon>Streptophyta</taxon>
        <taxon>Embryophyta</taxon>
        <taxon>Tracheophyta</taxon>
        <taxon>Spermatophyta</taxon>
        <taxon>Magnoliopsida</taxon>
        <taxon>eudicotyledons</taxon>
        <taxon>Gunneridae</taxon>
        <taxon>Pentapetalae</taxon>
        <taxon>rosids</taxon>
        <taxon>fabids</taxon>
        <taxon>Malpighiales</taxon>
        <taxon>Rhizophoraceae</taxon>
        <taxon>Rhizophora</taxon>
    </lineage>
</organism>